<dbReference type="PANTHER" id="PTHR43459">
    <property type="entry name" value="ENOYL-COA HYDRATASE"/>
    <property type="match status" value="1"/>
</dbReference>
<accession>A0A5B8W484</accession>
<reference evidence="1 2" key="1">
    <citation type="journal article" date="2013" name="J. Microbiol.">
        <title>Mucilaginibacter ginsenosidivorax sp. nov., with ginsenoside converting activity isolated from sediment.</title>
        <authorList>
            <person name="Kim J.K."/>
            <person name="Choi T.E."/>
            <person name="Liu Q.M."/>
            <person name="Park H.Y."/>
            <person name="Yi T.H."/>
            <person name="Yoon M.H."/>
            <person name="Kim S.C."/>
            <person name="Im W.T."/>
        </authorList>
    </citation>
    <scope>NUCLEOTIDE SEQUENCE [LARGE SCALE GENOMIC DNA]</scope>
    <source>
        <strain evidence="1 2">KHI28</strain>
    </source>
</reference>
<protein>
    <submittedName>
        <fullName evidence="1">Enoyl-CoA hydratase/isomerase family protein</fullName>
    </submittedName>
</protein>
<dbReference type="Pfam" id="PF00378">
    <property type="entry name" value="ECH_1"/>
    <property type="match status" value="1"/>
</dbReference>
<dbReference type="EMBL" id="CP042437">
    <property type="protein sequence ID" value="QEC78880.1"/>
    <property type="molecule type" value="Genomic_DNA"/>
</dbReference>
<evidence type="ECO:0000313" key="2">
    <source>
        <dbReference type="Proteomes" id="UP000321362"/>
    </source>
</evidence>
<dbReference type="KEGG" id="mgk:FSB76_24090"/>
<dbReference type="GO" id="GO:0016853">
    <property type="term" value="F:isomerase activity"/>
    <property type="evidence" value="ECO:0007669"/>
    <property type="project" value="UniProtKB-KW"/>
</dbReference>
<proteinExistence type="predicted"/>
<dbReference type="PANTHER" id="PTHR43459:SF1">
    <property type="entry name" value="EG:BACN32G11.4 PROTEIN"/>
    <property type="match status" value="1"/>
</dbReference>
<dbReference type="Proteomes" id="UP000321362">
    <property type="component" value="Chromosome"/>
</dbReference>
<keyword evidence="1" id="KW-0413">Isomerase</keyword>
<dbReference type="OrthoDB" id="9775794at2"/>
<dbReference type="Gene3D" id="3.90.226.10">
    <property type="entry name" value="2-enoyl-CoA Hydratase, Chain A, domain 1"/>
    <property type="match status" value="1"/>
</dbReference>
<dbReference type="SUPFAM" id="SSF52096">
    <property type="entry name" value="ClpP/crotonase"/>
    <property type="match status" value="1"/>
</dbReference>
<dbReference type="InterPro" id="IPR001753">
    <property type="entry name" value="Enoyl-CoA_hydra/iso"/>
</dbReference>
<dbReference type="InterPro" id="IPR029045">
    <property type="entry name" value="ClpP/crotonase-like_dom_sf"/>
</dbReference>
<sequence length="137" mass="15034">MPNGNKLWGAPGGGGIEWLPRHVGRSRALEIILGGDDFDADTAELYGWINRSIADAELDSYVDRLARRIAQMDETALATAKQLINLRSPVPAIADFEETFRILAKVAGSEGAKEAIRRSKANGWGTEPLEIELPRYD</sequence>
<keyword evidence="2" id="KW-1185">Reference proteome</keyword>
<gene>
    <name evidence="1" type="ORF">FSB76_24090</name>
</gene>
<dbReference type="AlphaFoldDB" id="A0A5B8W484"/>
<evidence type="ECO:0000313" key="1">
    <source>
        <dbReference type="EMBL" id="QEC78880.1"/>
    </source>
</evidence>
<dbReference type="CDD" id="cd06558">
    <property type="entry name" value="crotonase-like"/>
    <property type="match status" value="1"/>
</dbReference>
<organism evidence="1 2">
    <name type="scientific">Mucilaginibacter ginsenosidivorax</name>
    <dbReference type="NCBI Taxonomy" id="862126"/>
    <lineage>
        <taxon>Bacteria</taxon>
        <taxon>Pseudomonadati</taxon>
        <taxon>Bacteroidota</taxon>
        <taxon>Sphingobacteriia</taxon>
        <taxon>Sphingobacteriales</taxon>
        <taxon>Sphingobacteriaceae</taxon>
        <taxon>Mucilaginibacter</taxon>
    </lineage>
</organism>
<name>A0A5B8W484_9SPHI</name>